<comment type="caution">
    <text evidence="16">Lacks conserved residue(s) required for the propagation of feature annotation.</text>
</comment>
<feature type="active site" description="Proton acceptor" evidence="16">
    <location>
        <position position="283"/>
    </location>
</feature>
<dbReference type="Pfam" id="PF02774">
    <property type="entry name" value="Semialdhyde_dhC"/>
    <property type="match status" value="1"/>
</dbReference>
<dbReference type="SUPFAM" id="SSF51735">
    <property type="entry name" value="NAD(P)-binding Rossmann-fold domains"/>
    <property type="match status" value="1"/>
</dbReference>
<dbReference type="InterPro" id="IPR000534">
    <property type="entry name" value="Semialdehyde_DH_NAD-bd"/>
</dbReference>
<protein>
    <recommendedName>
        <fullName evidence="7 16">Aspartate-semialdehyde dehydrogenase</fullName>
        <shortName evidence="16">ASA dehydrogenase</shortName>
        <shortName evidence="16">ASADH</shortName>
        <ecNumber evidence="7 16">1.2.1.11</ecNumber>
    </recommendedName>
    <alternativeName>
        <fullName evidence="16">Aspartate-beta-semialdehyde dehydrogenase</fullName>
    </alternativeName>
</protein>
<comment type="pathway">
    <text evidence="2 16">Amino-acid biosynthesis; L-methionine biosynthesis via de novo pathway; L-homoserine from L-aspartate: step 2/3.</text>
</comment>
<evidence type="ECO:0000256" key="2">
    <source>
        <dbReference type="ARBA" id="ARBA00005021"/>
    </source>
</evidence>
<keyword evidence="11 16" id="KW-0220">Diaminopimelate biosynthesis</keyword>
<dbReference type="SMART" id="SM00859">
    <property type="entry name" value="Semialdhyde_dh"/>
    <property type="match status" value="1"/>
</dbReference>
<keyword evidence="12 16" id="KW-0560">Oxidoreductase</keyword>
<dbReference type="InterPro" id="IPR000319">
    <property type="entry name" value="Asp-semialdehyde_DH_CS"/>
</dbReference>
<evidence type="ECO:0000256" key="13">
    <source>
        <dbReference type="ARBA" id="ARBA00023154"/>
    </source>
</evidence>
<comment type="pathway">
    <text evidence="4 16">Amino-acid biosynthesis; L-threonine biosynthesis; L-threonine from L-aspartate: step 2/5.</text>
</comment>
<dbReference type="CDD" id="cd02314">
    <property type="entry name" value="VcASADH1_like_N"/>
    <property type="match status" value="1"/>
</dbReference>
<dbReference type="HAMAP" id="MF_02121">
    <property type="entry name" value="ASADH"/>
    <property type="match status" value="1"/>
</dbReference>
<dbReference type="NCBIfam" id="TIGR01745">
    <property type="entry name" value="asd_gamma"/>
    <property type="match status" value="1"/>
</dbReference>
<accession>A0ABU9H0J0</accession>
<feature type="domain" description="Semialdehyde dehydrogenase NAD-binding" evidence="17">
    <location>
        <begin position="11"/>
        <end position="130"/>
    </location>
</feature>
<reference evidence="18 19" key="1">
    <citation type="submission" date="2024-02" db="EMBL/GenBank/DDBJ databases">
        <title>Bacteria isolated from the canopy kelp, Nereocystis luetkeana.</title>
        <authorList>
            <person name="Pfister C.A."/>
            <person name="Younker I.T."/>
            <person name="Light S.H."/>
        </authorList>
    </citation>
    <scope>NUCLEOTIDE SEQUENCE [LARGE SCALE GENOMIC DNA]</scope>
    <source>
        <strain evidence="18 19">TI.1.03</strain>
    </source>
</reference>
<dbReference type="EMBL" id="JBAKAW010000007">
    <property type="protein sequence ID" value="MEL0655206.1"/>
    <property type="molecule type" value="Genomic_DNA"/>
</dbReference>
<dbReference type="PANTHER" id="PTHR46278:SF4">
    <property type="entry name" value="ASPARTATE-SEMIALDEHYDE DEHYDROGENASE"/>
    <property type="match status" value="1"/>
</dbReference>
<evidence type="ECO:0000313" key="18">
    <source>
        <dbReference type="EMBL" id="MEL0655206.1"/>
    </source>
</evidence>
<keyword evidence="10 16" id="KW-0521">NADP</keyword>
<feature type="binding site" evidence="16">
    <location>
        <position position="249"/>
    </location>
    <ligand>
        <name>substrate</name>
    </ligand>
</feature>
<evidence type="ECO:0000256" key="1">
    <source>
        <dbReference type="ARBA" id="ARBA00002492"/>
    </source>
</evidence>
<feature type="binding site" evidence="16">
    <location>
        <position position="110"/>
    </location>
    <ligand>
        <name>phosphate</name>
        <dbReference type="ChEBI" id="CHEBI:43474"/>
    </ligand>
</feature>
<evidence type="ECO:0000256" key="5">
    <source>
        <dbReference type="ARBA" id="ARBA00010584"/>
    </source>
</evidence>
<comment type="caution">
    <text evidence="18">The sequence shown here is derived from an EMBL/GenBank/DDBJ whole genome shotgun (WGS) entry which is preliminary data.</text>
</comment>
<dbReference type="CDD" id="cd23938">
    <property type="entry name" value="ASADH_C_bac_like"/>
    <property type="match status" value="1"/>
</dbReference>
<feature type="binding site" evidence="16">
    <location>
        <position position="276"/>
    </location>
    <ligand>
        <name>substrate</name>
    </ligand>
</feature>
<dbReference type="Gene3D" id="3.30.360.10">
    <property type="entry name" value="Dihydrodipicolinate Reductase, domain 2"/>
    <property type="match status" value="1"/>
</dbReference>
<evidence type="ECO:0000256" key="10">
    <source>
        <dbReference type="ARBA" id="ARBA00022857"/>
    </source>
</evidence>
<comment type="catalytic activity">
    <reaction evidence="15 16">
        <text>L-aspartate 4-semialdehyde + phosphate + NADP(+) = 4-phospho-L-aspartate + NADPH + H(+)</text>
        <dbReference type="Rhea" id="RHEA:24284"/>
        <dbReference type="ChEBI" id="CHEBI:15378"/>
        <dbReference type="ChEBI" id="CHEBI:43474"/>
        <dbReference type="ChEBI" id="CHEBI:57535"/>
        <dbReference type="ChEBI" id="CHEBI:57783"/>
        <dbReference type="ChEBI" id="CHEBI:58349"/>
        <dbReference type="ChEBI" id="CHEBI:537519"/>
        <dbReference type="EC" id="1.2.1.11"/>
    </reaction>
</comment>
<evidence type="ECO:0000256" key="15">
    <source>
        <dbReference type="ARBA" id="ARBA00047891"/>
    </source>
</evidence>
<name>A0ABU9H0J0_9GAMM</name>
<organism evidence="18 19">
    <name type="scientific">Pseudoalteromonas issachenkonii</name>
    <dbReference type="NCBI Taxonomy" id="152297"/>
    <lineage>
        <taxon>Bacteria</taxon>
        <taxon>Pseudomonadati</taxon>
        <taxon>Pseudomonadota</taxon>
        <taxon>Gammaproteobacteria</taxon>
        <taxon>Alteromonadales</taxon>
        <taxon>Pseudoalteromonadaceae</taxon>
        <taxon>Pseudoalteromonas</taxon>
    </lineage>
</organism>
<dbReference type="PANTHER" id="PTHR46278">
    <property type="entry name" value="DEHYDROGENASE, PUTATIVE-RELATED"/>
    <property type="match status" value="1"/>
</dbReference>
<keyword evidence="19" id="KW-1185">Reference proteome</keyword>
<comment type="subunit">
    <text evidence="6 16">Homodimer.</text>
</comment>
<evidence type="ECO:0000256" key="16">
    <source>
        <dbReference type="HAMAP-Rule" id="MF_02121"/>
    </source>
</evidence>
<evidence type="ECO:0000256" key="8">
    <source>
        <dbReference type="ARBA" id="ARBA00022605"/>
    </source>
</evidence>
<evidence type="ECO:0000256" key="7">
    <source>
        <dbReference type="ARBA" id="ARBA00013120"/>
    </source>
</evidence>
<dbReference type="RefSeq" id="WP_341602428.1">
    <property type="nucleotide sequence ID" value="NZ_JBAKAW010000007.1"/>
</dbReference>
<keyword evidence="8 16" id="KW-0028">Amino-acid biosynthesis</keyword>
<comment type="similarity">
    <text evidence="5 16">Belongs to the aspartate-semialdehyde dehydrogenase family.</text>
</comment>
<dbReference type="Gene3D" id="3.40.50.720">
    <property type="entry name" value="NAD(P)-binding Rossmann-like Domain"/>
    <property type="match status" value="1"/>
</dbReference>
<comment type="pathway">
    <text evidence="3 16">Amino-acid biosynthesis; L-lysine biosynthesis via DAP pathway; (S)-tetrahydrodipicolinate from L-aspartate: step 2/4.</text>
</comment>
<feature type="binding site" evidence="16">
    <location>
        <position position="252"/>
    </location>
    <ligand>
        <name>phosphate</name>
        <dbReference type="ChEBI" id="CHEBI:43474"/>
    </ligand>
</feature>
<dbReference type="InterPro" id="IPR012280">
    <property type="entry name" value="Semialdhyde_DH_dimer_dom"/>
</dbReference>
<evidence type="ECO:0000259" key="17">
    <source>
        <dbReference type="SMART" id="SM00859"/>
    </source>
</evidence>
<sequence length="379" mass="41058">MNQTVEQTMKKVGLVGWRGMVGSVLLERMQQQSDFANIDTTFFTTSQAGQLGPDIAGDAKPLLDASDISELAKMDIIVTCQGGDYTNAVYPKLRESGWDGYWIDAASALRMSEDSIIVLDPVNKDVIEQGLAQGVKTFVGGNCTVSLMLLALGGLFEQDLIEWVSPMTYQAASGAGARNMKELIAQMGAIHASVADKIDNPSSAILEIDKIVSETMASSDLPQDQFGVPLAGSLIPWIDVPMPSGQSKEEWKAQVEANKILGSSKQPVPIDGLCVRIGAMRCHSQAMTIKLREGISVEKIEEILASHNEWVKVIPNERDISATDLTPVKVTGTLSIPVGRIRKLAMGPKYISAFTVGDQLLWGAAEPLRRMLRIIVDDE</sequence>
<dbReference type="PIRSF" id="PIRSF000148">
    <property type="entry name" value="ASA_dh"/>
    <property type="match status" value="1"/>
</dbReference>
<dbReference type="InterPro" id="IPR011534">
    <property type="entry name" value="Asp_ADH_gamma-type"/>
</dbReference>
<feature type="active site" description="Acyl-thioester intermediate" evidence="16">
    <location>
        <position position="143"/>
    </location>
</feature>
<feature type="binding site" evidence="16">
    <location>
        <position position="170"/>
    </location>
    <ligand>
        <name>substrate</name>
    </ligand>
</feature>
<feature type="binding site" evidence="16">
    <location>
        <position position="359"/>
    </location>
    <ligand>
        <name>NADP(+)</name>
        <dbReference type="ChEBI" id="CHEBI:58349"/>
    </ligand>
</feature>
<dbReference type="SUPFAM" id="SSF55347">
    <property type="entry name" value="Glyceraldehyde-3-phosphate dehydrogenase-like, C-terminal domain"/>
    <property type="match status" value="1"/>
</dbReference>
<dbReference type="InterPro" id="IPR012080">
    <property type="entry name" value="Asp_semialdehyde_DH"/>
</dbReference>
<evidence type="ECO:0000313" key="19">
    <source>
        <dbReference type="Proteomes" id="UP001371391"/>
    </source>
</evidence>
<dbReference type="Pfam" id="PF01118">
    <property type="entry name" value="Semialdhyde_dh"/>
    <property type="match status" value="1"/>
</dbReference>
<evidence type="ECO:0000256" key="9">
    <source>
        <dbReference type="ARBA" id="ARBA00022697"/>
    </source>
</evidence>
<dbReference type="PROSITE" id="PS01103">
    <property type="entry name" value="ASD"/>
    <property type="match status" value="1"/>
</dbReference>
<keyword evidence="13 16" id="KW-0457">Lysine biosynthesis</keyword>
<dbReference type="Proteomes" id="UP001371391">
    <property type="component" value="Unassembled WGS sequence"/>
</dbReference>
<evidence type="ECO:0000256" key="6">
    <source>
        <dbReference type="ARBA" id="ARBA00011738"/>
    </source>
</evidence>
<comment type="function">
    <text evidence="1 16">Catalyzes the NADPH-dependent formation of L-aspartate-semialdehyde (L-ASA) by the reductive dephosphorylation of L-aspartyl-4-phosphate.</text>
</comment>
<feature type="binding site" evidence="16">
    <location>
        <begin position="173"/>
        <end position="174"/>
    </location>
    <ligand>
        <name>NADP(+)</name>
        <dbReference type="ChEBI" id="CHEBI:58349"/>
    </ligand>
</feature>
<dbReference type="GO" id="GO:0004073">
    <property type="term" value="F:aspartate-semialdehyde dehydrogenase activity"/>
    <property type="evidence" value="ECO:0007669"/>
    <property type="project" value="UniProtKB-EC"/>
</dbReference>
<evidence type="ECO:0000256" key="11">
    <source>
        <dbReference type="ARBA" id="ARBA00022915"/>
    </source>
</evidence>
<feature type="binding site" evidence="16">
    <location>
        <begin position="18"/>
        <end position="21"/>
    </location>
    <ligand>
        <name>NADP(+)</name>
        <dbReference type="ChEBI" id="CHEBI:58349"/>
    </ligand>
</feature>
<dbReference type="EC" id="1.2.1.11" evidence="7 16"/>
<dbReference type="NCBIfam" id="NF005144">
    <property type="entry name" value="PRK06598.1"/>
    <property type="match status" value="1"/>
</dbReference>
<evidence type="ECO:0000256" key="4">
    <source>
        <dbReference type="ARBA" id="ARBA00005097"/>
    </source>
</evidence>
<evidence type="ECO:0000256" key="12">
    <source>
        <dbReference type="ARBA" id="ARBA00023002"/>
    </source>
</evidence>
<gene>
    <name evidence="16 18" type="primary">asd</name>
    <name evidence="18" type="ORF">V6257_09215</name>
</gene>
<keyword evidence="9 16" id="KW-0791">Threonine biosynthesis</keyword>
<evidence type="ECO:0000256" key="14">
    <source>
        <dbReference type="ARBA" id="ARBA00023167"/>
    </source>
</evidence>
<keyword evidence="14 16" id="KW-0486">Methionine biosynthesis</keyword>
<dbReference type="InterPro" id="IPR036291">
    <property type="entry name" value="NAD(P)-bd_dom_sf"/>
</dbReference>
<evidence type="ECO:0000256" key="3">
    <source>
        <dbReference type="ARBA" id="ARBA00005076"/>
    </source>
</evidence>
<feature type="binding site" evidence="16">
    <location>
        <position position="81"/>
    </location>
    <ligand>
        <name>NADP(+)</name>
        <dbReference type="ChEBI" id="CHEBI:58349"/>
    </ligand>
</feature>
<proteinExistence type="inferred from homology"/>